<dbReference type="Gene3D" id="3.40.50.300">
    <property type="entry name" value="P-loop containing nucleotide triphosphate hydrolases"/>
    <property type="match status" value="1"/>
</dbReference>
<dbReference type="Gene3D" id="3.30.450.90">
    <property type="match status" value="1"/>
</dbReference>
<dbReference type="SMART" id="SM00382">
    <property type="entry name" value="AAA"/>
    <property type="match status" value="1"/>
</dbReference>
<dbReference type="GO" id="GO:0005886">
    <property type="term" value="C:plasma membrane"/>
    <property type="evidence" value="ECO:0007669"/>
    <property type="project" value="TreeGrafter"/>
</dbReference>
<gene>
    <name evidence="5" type="primary">hxcR</name>
    <name evidence="5" type="ORF">IMCC3135_30960</name>
</gene>
<comment type="similarity">
    <text evidence="1">Belongs to the GSP E family.</text>
</comment>
<dbReference type="EMBL" id="CP018632">
    <property type="protein sequence ID" value="ASJ76241.1"/>
    <property type="molecule type" value="Genomic_DNA"/>
</dbReference>
<evidence type="ECO:0000256" key="3">
    <source>
        <dbReference type="ARBA" id="ARBA00022840"/>
    </source>
</evidence>
<dbReference type="Pfam" id="PF05157">
    <property type="entry name" value="MshEN"/>
    <property type="match status" value="1"/>
</dbReference>
<dbReference type="Gene3D" id="3.30.300.160">
    <property type="entry name" value="Type II secretion system, protein E, N-terminal domain"/>
    <property type="match status" value="1"/>
</dbReference>
<dbReference type="InterPro" id="IPR037257">
    <property type="entry name" value="T2SS_E_N_sf"/>
</dbReference>
<keyword evidence="3" id="KW-0067">ATP-binding</keyword>
<organism evidence="5 6">
    <name type="scientific">Granulosicoccus antarcticus IMCC3135</name>
    <dbReference type="NCBI Taxonomy" id="1192854"/>
    <lineage>
        <taxon>Bacteria</taxon>
        <taxon>Pseudomonadati</taxon>
        <taxon>Pseudomonadota</taxon>
        <taxon>Gammaproteobacteria</taxon>
        <taxon>Chromatiales</taxon>
        <taxon>Granulosicoccaceae</taxon>
        <taxon>Granulosicoccus</taxon>
    </lineage>
</organism>
<dbReference type="SUPFAM" id="SSF160246">
    <property type="entry name" value="EspE N-terminal domain-like"/>
    <property type="match status" value="1"/>
</dbReference>
<keyword evidence="6" id="KW-1185">Reference proteome</keyword>
<dbReference type="GO" id="GO:0016887">
    <property type="term" value="F:ATP hydrolysis activity"/>
    <property type="evidence" value="ECO:0007669"/>
    <property type="project" value="TreeGrafter"/>
</dbReference>
<name>A0A2Z2P175_9GAMM</name>
<dbReference type="InterPro" id="IPR007831">
    <property type="entry name" value="T2SS_GspE_N"/>
</dbReference>
<evidence type="ECO:0000313" key="5">
    <source>
        <dbReference type="EMBL" id="ASJ76241.1"/>
    </source>
</evidence>
<dbReference type="SUPFAM" id="SSF52540">
    <property type="entry name" value="P-loop containing nucleoside triphosphate hydrolases"/>
    <property type="match status" value="1"/>
</dbReference>
<feature type="domain" description="Bacterial type II secretion system protein E" evidence="4">
    <location>
        <begin position="315"/>
        <end position="329"/>
    </location>
</feature>
<reference evidence="5 6" key="1">
    <citation type="submission" date="2016-12" db="EMBL/GenBank/DDBJ databases">
        <authorList>
            <person name="Song W.-J."/>
            <person name="Kurnit D.M."/>
        </authorList>
    </citation>
    <scope>NUCLEOTIDE SEQUENCE [LARGE SCALE GENOMIC DNA]</scope>
    <source>
        <strain evidence="5 6">IMCC3135</strain>
    </source>
</reference>
<dbReference type="Pfam" id="PF00437">
    <property type="entry name" value="T2SSE"/>
    <property type="match status" value="1"/>
</dbReference>
<dbReference type="InterPro" id="IPR003593">
    <property type="entry name" value="AAA+_ATPase"/>
</dbReference>
<dbReference type="KEGG" id="gai:IMCC3135_30960"/>
<dbReference type="AlphaFoldDB" id="A0A2Z2P175"/>
<accession>A0A2Z2P175</accession>
<dbReference type="PANTHER" id="PTHR30258:SF2">
    <property type="entry name" value="COMG OPERON PROTEIN 1"/>
    <property type="match status" value="1"/>
</dbReference>
<proteinExistence type="inferred from homology"/>
<evidence type="ECO:0000259" key="4">
    <source>
        <dbReference type="PROSITE" id="PS00662"/>
    </source>
</evidence>
<dbReference type="InterPro" id="IPR001482">
    <property type="entry name" value="T2SS/T4SS_dom"/>
</dbReference>
<evidence type="ECO:0000256" key="2">
    <source>
        <dbReference type="ARBA" id="ARBA00022741"/>
    </source>
</evidence>
<sequence>MISLNHLIPSPEAIACLDESVARRLRVVPLAVSCECAQQTLLVACENPSDTTLIGRLARQVVEDVSVKAVVCRSDEMAAALDKCYAQSDLWMQLINQGRLELSSLHLMQEQADFIIRLLDSILLCGSRQGASDIHLSPQKQSVQVRFRVDGVLRQFCMIGKSLHSGLLVRIKILASMDIAETRCPQDGQFSQLVDAHDIDFRVSCFPTVSGQNVVLRLLTDQCKLDTLEQLSLPVELHDALASLIQKPDGLMLVCGPTGSGKSTTLHALLNERDALSLNIMTLEDPVERPVDGICQSSIDAKHAMDFSQGVRALLRQDPDVLLIGEIRDAPSCAMALRAAMSGHQVLTTVHARSVLAGLSRLRELGSLSSILANNLVAIASQRLVRKVCQHCEAGGEQCSHCLGSGYVGRQVVLELLIITPALAALIASSATHQELLDCALLEGFIPLQEQGIRLVRQGITTVEELDRVFGQSS</sequence>
<dbReference type="PANTHER" id="PTHR30258">
    <property type="entry name" value="TYPE II SECRETION SYSTEM PROTEIN GSPE-RELATED"/>
    <property type="match status" value="1"/>
</dbReference>
<dbReference type="CDD" id="cd01129">
    <property type="entry name" value="PulE-GspE-like"/>
    <property type="match status" value="1"/>
</dbReference>
<dbReference type="InterPro" id="IPR027417">
    <property type="entry name" value="P-loop_NTPase"/>
</dbReference>
<dbReference type="GO" id="GO:0005524">
    <property type="term" value="F:ATP binding"/>
    <property type="evidence" value="ECO:0007669"/>
    <property type="project" value="UniProtKB-KW"/>
</dbReference>
<protein>
    <submittedName>
        <fullName evidence="5">Putative type II secretion system protein HxcR</fullName>
    </submittedName>
</protein>
<evidence type="ECO:0000313" key="6">
    <source>
        <dbReference type="Proteomes" id="UP000250079"/>
    </source>
</evidence>
<keyword evidence="2" id="KW-0547">Nucleotide-binding</keyword>
<dbReference type="PROSITE" id="PS00662">
    <property type="entry name" value="T2SP_E"/>
    <property type="match status" value="1"/>
</dbReference>
<evidence type="ECO:0000256" key="1">
    <source>
        <dbReference type="ARBA" id="ARBA00006611"/>
    </source>
</evidence>
<dbReference type="Proteomes" id="UP000250079">
    <property type="component" value="Chromosome"/>
</dbReference>